<evidence type="ECO:0000313" key="12">
    <source>
        <dbReference type="EMBL" id="WJW68115.1"/>
    </source>
</evidence>
<evidence type="ECO:0000259" key="11">
    <source>
        <dbReference type="SMART" id="SM00861"/>
    </source>
</evidence>
<evidence type="ECO:0000313" key="13">
    <source>
        <dbReference type="Proteomes" id="UP001431572"/>
    </source>
</evidence>
<dbReference type="InterPro" id="IPR005475">
    <property type="entry name" value="Transketolase-like_Pyr-bd"/>
</dbReference>
<organism evidence="12 13">
    <name type="scientific">Candidatus Chlorohelix allophototropha</name>
    <dbReference type="NCBI Taxonomy" id="3003348"/>
    <lineage>
        <taxon>Bacteria</taxon>
        <taxon>Bacillati</taxon>
        <taxon>Chloroflexota</taxon>
        <taxon>Chloroflexia</taxon>
        <taxon>Candidatus Chloroheliales</taxon>
        <taxon>Candidatus Chloroheliaceae</taxon>
        <taxon>Candidatus Chlorohelix</taxon>
    </lineage>
</organism>
<dbReference type="PANTHER" id="PTHR43522:SF2">
    <property type="entry name" value="TRANSKETOLASE 1-RELATED"/>
    <property type="match status" value="1"/>
</dbReference>
<keyword evidence="5 10" id="KW-0479">Metal-binding</keyword>
<dbReference type="RefSeq" id="WP_341470019.1">
    <property type="nucleotide sequence ID" value="NZ_CP128400.1"/>
</dbReference>
<reference evidence="12" key="1">
    <citation type="journal article" date="2024" name="Nature">
        <title>Anoxygenic phototroph of the Chloroflexota uses a type I reaction centre.</title>
        <authorList>
            <person name="Tsuji J.M."/>
            <person name="Shaw N.A."/>
            <person name="Nagashima S."/>
            <person name="Venkiteswaran J.J."/>
            <person name="Schiff S.L."/>
            <person name="Watanabe T."/>
            <person name="Fukui M."/>
            <person name="Hanada S."/>
            <person name="Tank M."/>
            <person name="Neufeld J.D."/>
        </authorList>
    </citation>
    <scope>NUCLEOTIDE SEQUENCE</scope>
    <source>
        <strain evidence="12">L227-S17</strain>
    </source>
</reference>
<sequence>MTSSVREKIDPKLEELAINTIRFLAVDGVQKANSGHPGAPLGLAPLTYLLWTRQMRYNPRNPHWHNRDRFILSNGHASMLNYAMLYLSGYDLPLEQLKQFRQWGSITPGHPEYGMTAGVETTTGPLGQGFGNGVGMGIAQKFLQATYNKPGHEIIDHYIYVIVGDGCLEEGVASEAASMAGHLELDNLIYFYDDNHITIEGDTKIAFTEDVGKRFEAYGWHVQHVSDINDVAAVEAAIEVAKQVKGKPHLINLRSIIGYGSPLANSAKAHGSPLGKDNVKATKEKLGWPLEPEFYVPEEALALYRQAIDNGAQLEAEWNKKWEAYKAAYPELAAQLETAWDNKLPEGWEEALPVFSSGSIPTRNASGTVLNAIAPKLPNFIGGSADLAESTITSLEHYAGFQPNAEKGGSYDGRTLHYGVREHGMGSAVNGATLYGGLRIYGATFFVFADYMRPSLRLAALMGIPSIFVFTHDSIGVGEDGPTHQPIEHLASLRLIHNLTVIRPADANETAQAWKVILERQHSPSCIILSRQKLPVLEPEKYPTANLAKGAYILSEAPSGTPQVILIATGSEVSLALKAQEQLTAAGVQARVVSMPSWEIYEEQSEEYKESVLPSDVTARLSIEAGSPMGWERYIGGEGASLAINHFGASAPGDIVAEHFGFNVPTVTELAQKLVSNPKEGRALAKKIMNQSFHPGGH</sequence>
<dbReference type="InterPro" id="IPR005474">
    <property type="entry name" value="Transketolase_N"/>
</dbReference>
<dbReference type="InterPro" id="IPR005478">
    <property type="entry name" value="Transketolase_bac-like"/>
</dbReference>
<evidence type="ECO:0000256" key="4">
    <source>
        <dbReference type="ARBA" id="ARBA00022679"/>
    </source>
</evidence>
<evidence type="ECO:0000256" key="7">
    <source>
        <dbReference type="ARBA" id="ARBA00023052"/>
    </source>
</evidence>
<keyword evidence="4 10" id="KW-0808">Transferase</keyword>
<evidence type="ECO:0000256" key="5">
    <source>
        <dbReference type="ARBA" id="ARBA00022723"/>
    </source>
</evidence>
<comment type="cofactor">
    <cofactor evidence="10">
        <name>Mg(2+)</name>
        <dbReference type="ChEBI" id="CHEBI:18420"/>
    </cofactor>
    <cofactor evidence="10">
        <name>Ca(2+)</name>
        <dbReference type="ChEBI" id="CHEBI:29108"/>
    </cofactor>
    <cofactor evidence="10">
        <name>Mn(2+)</name>
        <dbReference type="ChEBI" id="CHEBI:29035"/>
    </cofactor>
    <cofactor evidence="10">
        <name>Co(2+)</name>
        <dbReference type="ChEBI" id="CHEBI:48828"/>
    </cofactor>
    <text evidence="10">Binds 1 Mg(2+) ion per subunit. Can also utilize other divalent metal cations, such as Ca(2+), Mn(2+) and Co(2+).</text>
</comment>
<name>A0ABY9B4Q6_9CHLR</name>
<evidence type="ECO:0000256" key="10">
    <source>
        <dbReference type="RuleBase" id="RU004996"/>
    </source>
</evidence>
<comment type="cofactor">
    <cofactor evidence="10">
        <name>thiamine diphosphate</name>
        <dbReference type="ChEBI" id="CHEBI:58937"/>
    </cofactor>
    <text evidence="10">Binds 1 thiamine pyrophosphate per subunit.</text>
</comment>
<dbReference type="Pfam" id="PF00456">
    <property type="entry name" value="Transketolase_N"/>
    <property type="match status" value="1"/>
</dbReference>
<evidence type="ECO:0000256" key="6">
    <source>
        <dbReference type="ARBA" id="ARBA00022842"/>
    </source>
</evidence>
<dbReference type="InterPro" id="IPR020826">
    <property type="entry name" value="Transketolase_BS"/>
</dbReference>
<dbReference type="EMBL" id="CP128400">
    <property type="protein sequence ID" value="WJW68115.1"/>
    <property type="molecule type" value="Genomic_DNA"/>
</dbReference>
<dbReference type="Pfam" id="PF02779">
    <property type="entry name" value="Transket_pyr"/>
    <property type="match status" value="1"/>
</dbReference>
<dbReference type="GO" id="GO:0004802">
    <property type="term" value="F:transketolase activity"/>
    <property type="evidence" value="ECO:0007669"/>
    <property type="project" value="UniProtKB-EC"/>
</dbReference>
<dbReference type="InterPro" id="IPR009014">
    <property type="entry name" value="Transketo_C/PFOR_II"/>
</dbReference>
<gene>
    <name evidence="12" type="primary">tkt</name>
    <name evidence="12" type="ORF">OZ401_003718</name>
</gene>
<dbReference type="Pfam" id="PF22613">
    <property type="entry name" value="Transketolase_C_1"/>
    <property type="match status" value="1"/>
</dbReference>
<keyword evidence="6 10" id="KW-0460">Magnesium</keyword>
<evidence type="ECO:0000256" key="9">
    <source>
        <dbReference type="NCBIfam" id="TIGR00232"/>
    </source>
</evidence>
<dbReference type="CDD" id="cd07033">
    <property type="entry name" value="TPP_PYR_DXS_TK_like"/>
    <property type="match status" value="1"/>
</dbReference>
<evidence type="ECO:0000256" key="8">
    <source>
        <dbReference type="ARBA" id="ARBA00049473"/>
    </source>
</evidence>
<dbReference type="InterPro" id="IPR055152">
    <property type="entry name" value="Transketolase-like_C_2"/>
</dbReference>
<dbReference type="Proteomes" id="UP001431572">
    <property type="component" value="Chromosome 2"/>
</dbReference>
<dbReference type="EC" id="2.2.1.1" evidence="3 9"/>
<dbReference type="PROSITE" id="PS00802">
    <property type="entry name" value="TRANSKETOLASE_2"/>
    <property type="match status" value="1"/>
</dbReference>
<comment type="similarity">
    <text evidence="1 10">Belongs to the transketolase family.</text>
</comment>
<dbReference type="Gene3D" id="3.40.50.920">
    <property type="match status" value="1"/>
</dbReference>
<dbReference type="SMART" id="SM00861">
    <property type="entry name" value="Transket_pyr"/>
    <property type="match status" value="1"/>
</dbReference>
<comment type="function">
    <text evidence="10">Catalyzes the transfer of a two-carbon ketol group from a ketose donor to an aldose acceptor, via a covalent intermediate with the cofactor thiamine pyrophosphate.</text>
</comment>
<dbReference type="PANTHER" id="PTHR43522">
    <property type="entry name" value="TRANSKETOLASE"/>
    <property type="match status" value="1"/>
</dbReference>
<dbReference type="NCBIfam" id="TIGR00232">
    <property type="entry name" value="tktlase_bact"/>
    <property type="match status" value="1"/>
</dbReference>
<dbReference type="SUPFAM" id="SSF52922">
    <property type="entry name" value="TK C-terminal domain-like"/>
    <property type="match status" value="1"/>
</dbReference>
<comment type="subunit">
    <text evidence="2 10">Homodimer.</text>
</comment>
<keyword evidence="10" id="KW-0106">Calcium</keyword>
<protein>
    <recommendedName>
        <fullName evidence="3 9">Transketolase</fullName>
        <ecNumber evidence="3 9">2.2.1.1</ecNumber>
    </recommendedName>
</protein>
<keyword evidence="13" id="KW-1185">Reference proteome</keyword>
<evidence type="ECO:0000256" key="1">
    <source>
        <dbReference type="ARBA" id="ARBA00007131"/>
    </source>
</evidence>
<dbReference type="InterPro" id="IPR029061">
    <property type="entry name" value="THDP-binding"/>
</dbReference>
<keyword evidence="7 10" id="KW-0786">Thiamine pyrophosphate</keyword>
<proteinExistence type="inferred from homology"/>
<dbReference type="InterPro" id="IPR033247">
    <property type="entry name" value="Transketolase_fam"/>
</dbReference>
<dbReference type="SUPFAM" id="SSF52518">
    <property type="entry name" value="Thiamin diphosphate-binding fold (THDP-binding)"/>
    <property type="match status" value="2"/>
</dbReference>
<evidence type="ECO:0000256" key="2">
    <source>
        <dbReference type="ARBA" id="ARBA00011738"/>
    </source>
</evidence>
<dbReference type="CDD" id="cd02012">
    <property type="entry name" value="TPP_TK"/>
    <property type="match status" value="1"/>
</dbReference>
<evidence type="ECO:0000256" key="3">
    <source>
        <dbReference type="ARBA" id="ARBA00013152"/>
    </source>
</evidence>
<accession>A0ABY9B4Q6</accession>
<dbReference type="InterPro" id="IPR049557">
    <property type="entry name" value="Transketolase_CS"/>
</dbReference>
<feature type="domain" description="Transketolase-like pyrimidine-binding" evidence="11">
    <location>
        <begin position="360"/>
        <end position="536"/>
    </location>
</feature>
<dbReference type="PROSITE" id="PS00801">
    <property type="entry name" value="TRANSKETOLASE_1"/>
    <property type="match status" value="1"/>
</dbReference>
<dbReference type="Gene3D" id="3.40.50.970">
    <property type="match status" value="2"/>
</dbReference>
<comment type="catalytic activity">
    <reaction evidence="8 10">
        <text>D-sedoheptulose 7-phosphate + D-glyceraldehyde 3-phosphate = aldehydo-D-ribose 5-phosphate + D-xylulose 5-phosphate</text>
        <dbReference type="Rhea" id="RHEA:10508"/>
        <dbReference type="ChEBI" id="CHEBI:57483"/>
        <dbReference type="ChEBI" id="CHEBI:57737"/>
        <dbReference type="ChEBI" id="CHEBI:58273"/>
        <dbReference type="ChEBI" id="CHEBI:59776"/>
        <dbReference type="EC" id="2.2.1.1"/>
    </reaction>
</comment>